<comment type="function">
    <text evidence="11">Involved in protein N-glycosylation. Essential for the second step of the dolichol-linked oligosaccharide pathway. Anchors the catalytic subunit ALG13 to the ER.</text>
</comment>
<reference evidence="13 14" key="1">
    <citation type="submission" date="2016-07" db="EMBL/GenBank/DDBJ databases">
        <title>Pervasive Adenine N6-methylation of Active Genes in Fungi.</title>
        <authorList>
            <consortium name="DOE Joint Genome Institute"/>
            <person name="Mondo S.J."/>
            <person name="Dannebaum R.O."/>
            <person name="Kuo R.C."/>
            <person name="Labutti K."/>
            <person name="Haridas S."/>
            <person name="Kuo A."/>
            <person name="Salamov A."/>
            <person name="Ahrendt S.R."/>
            <person name="Lipzen A."/>
            <person name="Sullivan W."/>
            <person name="Andreopoulos W.B."/>
            <person name="Clum A."/>
            <person name="Lindquist E."/>
            <person name="Daum C."/>
            <person name="Ramamoorthy G.K."/>
            <person name="Gryganskyi A."/>
            <person name="Culley D."/>
            <person name="Magnuson J.K."/>
            <person name="James T.Y."/>
            <person name="O'Malley M.A."/>
            <person name="Stajich J.E."/>
            <person name="Spatafora J.W."/>
            <person name="Visel A."/>
            <person name="Grigoriev I.V."/>
        </authorList>
    </citation>
    <scope>NUCLEOTIDE SEQUENCE [LARGE SCALE GENOMIC DNA]</scope>
    <source>
        <strain evidence="13 14">68-887.2</strain>
    </source>
</reference>
<evidence type="ECO:0000256" key="11">
    <source>
        <dbReference type="RuleBase" id="RU362127"/>
    </source>
</evidence>
<evidence type="ECO:0000256" key="9">
    <source>
        <dbReference type="ARBA" id="ARBA00023136"/>
    </source>
</evidence>
<dbReference type="InParanoid" id="A0A1Y2B0B3"/>
<dbReference type="PANTHER" id="PTHR12154:SF4">
    <property type="entry name" value="UDP-N-ACETYLGLUCOSAMINE TRANSFERASE SUBUNIT ALG14 HOMOLOG"/>
    <property type="match status" value="1"/>
</dbReference>
<gene>
    <name evidence="11" type="primary">ALG14</name>
    <name evidence="13" type="ORF">BCR39DRAFT_535844</name>
</gene>
<proteinExistence type="inferred from homology"/>
<evidence type="ECO:0000256" key="5">
    <source>
        <dbReference type="ARBA" id="ARBA00017467"/>
    </source>
</evidence>
<comment type="subcellular location">
    <subcellularLocation>
        <location evidence="1 11">Endoplasmic reticulum membrane</location>
        <topology evidence="1 11">Single-pass membrane protein</topology>
    </subcellularLocation>
    <subcellularLocation>
        <location evidence="2">Nucleus membrane</location>
        <topology evidence="2">Single-pass membrane protein</topology>
    </subcellularLocation>
</comment>
<keyword evidence="8 11" id="KW-1133">Transmembrane helix</keyword>
<dbReference type="PANTHER" id="PTHR12154">
    <property type="entry name" value="GLYCOSYL TRANSFERASE-RELATED"/>
    <property type="match status" value="1"/>
</dbReference>
<evidence type="ECO:0000313" key="13">
    <source>
        <dbReference type="EMBL" id="ORY28166.1"/>
    </source>
</evidence>
<evidence type="ECO:0000256" key="2">
    <source>
        <dbReference type="ARBA" id="ARBA00004590"/>
    </source>
</evidence>
<keyword evidence="7 11" id="KW-0256">Endoplasmic reticulum</keyword>
<sequence length="264" mass="29236">MDIALLLISIGSLPLLLALRIYLVLPAHSAAPSPRRKENETCSLGVFLGSGGHTAEMIALISTLDMTRYTPRTYVHCRGDDMSLRLVSAFESRQTGDPNNIHHLSLPRARKVGQGKLSTFQSGLKTLRVALWYTFLRPLLKDPSRPWVEVLLINGPGTCVVLVAVAWIRRIIGLSYTRIIYVESFARVTSLSLSGKILKPFVDVFIVQWPDAAGKGQAVFKTEPNKHESGNGVEEDKVQTDKTNKKSTVAMPTNGRVRYLGWLI</sequence>
<evidence type="ECO:0000313" key="14">
    <source>
        <dbReference type="Proteomes" id="UP000193986"/>
    </source>
</evidence>
<comment type="similarity">
    <text evidence="3 11">Belongs to the ALG14 family.</text>
</comment>
<keyword evidence="9 11" id="KW-0472">Membrane</keyword>
<evidence type="ECO:0000256" key="4">
    <source>
        <dbReference type="ARBA" id="ARBA00011335"/>
    </source>
</evidence>
<dbReference type="GO" id="GO:0043541">
    <property type="term" value="C:UDP-N-acetylglucosamine transferase complex"/>
    <property type="evidence" value="ECO:0007669"/>
    <property type="project" value="TreeGrafter"/>
</dbReference>
<dbReference type="AlphaFoldDB" id="A0A1Y2B0B3"/>
<feature type="compositionally biased region" description="Basic and acidic residues" evidence="12">
    <location>
        <begin position="223"/>
        <end position="244"/>
    </location>
</feature>
<evidence type="ECO:0000256" key="3">
    <source>
        <dbReference type="ARBA" id="ARBA00009731"/>
    </source>
</evidence>
<name>A0A1Y2B0B3_9TREE</name>
<feature type="region of interest" description="Disordered" evidence="12">
    <location>
        <begin position="221"/>
        <end position="244"/>
    </location>
</feature>
<protein>
    <recommendedName>
        <fullName evidence="5 11">UDP-N-acetylglucosamine transferase subunit ALG14</fullName>
    </recommendedName>
    <alternativeName>
        <fullName evidence="10 11">Asparagine-linked glycosylation protein 14</fullName>
    </alternativeName>
</protein>
<accession>A0A1Y2B0B3</accession>
<comment type="caution">
    <text evidence="13">The sequence shown here is derived from an EMBL/GenBank/DDBJ whole genome shotgun (WGS) entry which is preliminary data.</text>
</comment>
<dbReference type="EMBL" id="MCFC01000033">
    <property type="protein sequence ID" value="ORY28166.1"/>
    <property type="molecule type" value="Genomic_DNA"/>
</dbReference>
<evidence type="ECO:0000256" key="10">
    <source>
        <dbReference type="ARBA" id="ARBA00032062"/>
    </source>
</evidence>
<organism evidence="13 14">
    <name type="scientific">Naematelia encephala</name>
    <dbReference type="NCBI Taxonomy" id="71784"/>
    <lineage>
        <taxon>Eukaryota</taxon>
        <taxon>Fungi</taxon>
        <taxon>Dikarya</taxon>
        <taxon>Basidiomycota</taxon>
        <taxon>Agaricomycotina</taxon>
        <taxon>Tremellomycetes</taxon>
        <taxon>Tremellales</taxon>
        <taxon>Naemateliaceae</taxon>
        <taxon>Naematelia</taxon>
    </lineage>
</organism>
<dbReference type="STRING" id="71784.A0A1Y2B0B3"/>
<evidence type="ECO:0000256" key="12">
    <source>
        <dbReference type="SAM" id="MobiDB-lite"/>
    </source>
</evidence>
<dbReference type="FunCoup" id="A0A1Y2B0B3">
    <property type="interactions" value="122"/>
</dbReference>
<evidence type="ECO:0000256" key="6">
    <source>
        <dbReference type="ARBA" id="ARBA00022692"/>
    </source>
</evidence>
<dbReference type="Gene3D" id="3.40.50.2000">
    <property type="entry name" value="Glycogen Phosphorylase B"/>
    <property type="match status" value="1"/>
</dbReference>
<comment type="subunit">
    <text evidence="4 11">Heterodimer with ALG13 to form a functional enzyme.</text>
</comment>
<dbReference type="Proteomes" id="UP000193986">
    <property type="component" value="Unassembled WGS sequence"/>
</dbReference>
<evidence type="ECO:0000256" key="7">
    <source>
        <dbReference type="ARBA" id="ARBA00022824"/>
    </source>
</evidence>
<dbReference type="OrthoDB" id="17098at2759"/>
<keyword evidence="14" id="KW-1185">Reference proteome</keyword>
<dbReference type="GO" id="GO:0004577">
    <property type="term" value="F:N-acetylglucosaminyldiphosphodolichol N-acetylglucosaminyltransferase activity"/>
    <property type="evidence" value="ECO:0007669"/>
    <property type="project" value="TreeGrafter"/>
</dbReference>
<dbReference type="InterPro" id="IPR013969">
    <property type="entry name" value="Oligosacch_biosynth_Alg14"/>
</dbReference>
<evidence type="ECO:0000256" key="1">
    <source>
        <dbReference type="ARBA" id="ARBA00004389"/>
    </source>
</evidence>
<dbReference type="GO" id="GO:0006488">
    <property type="term" value="P:dolichol-linked oligosaccharide biosynthetic process"/>
    <property type="evidence" value="ECO:0007669"/>
    <property type="project" value="InterPro"/>
</dbReference>
<evidence type="ECO:0000256" key="8">
    <source>
        <dbReference type="ARBA" id="ARBA00022989"/>
    </source>
</evidence>
<feature type="transmembrane region" description="Helical" evidence="11">
    <location>
        <begin position="147"/>
        <end position="168"/>
    </location>
</feature>
<dbReference type="Pfam" id="PF08660">
    <property type="entry name" value="Alg14"/>
    <property type="match status" value="1"/>
</dbReference>
<dbReference type="GO" id="GO:0031965">
    <property type="term" value="C:nuclear membrane"/>
    <property type="evidence" value="ECO:0007669"/>
    <property type="project" value="UniProtKB-SubCell"/>
</dbReference>
<keyword evidence="6 11" id="KW-0812">Transmembrane</keyword>